<evidence type="ECO:0000256" key="1">
    <source>
        <dbReference type="SAM" id="MobiDB-lite"/>
    </source>
</evidence>
<accession>A0ABD6FKY2</accession>
<name>A0ABD6FKY2_9PSEU</name>
<evidence type="ECO:0000313" key="2">
    <source>
        <dbReference type="EMBL" id="MFO7193995.1"/>
    </source>
</evidence>
<dbReference type="AlphaFoldDB" id="A0ABD6FKY2"/>
<organism evidence="2 3">
    <name type="scientific">Thermocrispum agreste</name>
    <dbReference type="NCBI Taxonomy" id="37925"/>
    <lineage>
        <taxon>Bacteria</taxon>
        <taxon>Bacillati</taxon>
        <taxon>Actinomycetota</taxon>
        <taxon>Actinomycetes</taxon>
        <taxon>Pseudonocardiales</taxon>
        <taxon>Pseudonocardiaceae</taxon>
        <taxon>Thermocrispum</taxon>
    </lineage>
</organism>
<dbReference type="EMBL" id="QGUI02000320">
    <property type="protein sequence ID" value="MFO7193995.1"/>
    <property type="molecule type" value="Genomic_DNA"/>
</dbReference>
<evidence type="ECO:0000313" key="3">
    <source>
        <dbReference type="Proteomes" id="UP000249324"/>
    </source>
</evidence>
<protein>
    <submittedName>
        <fullName evidence="2">Uncharacterized protein</fullName>
    </submittedName>
</protein>
<dbReference type="Proteomes" id="UP000249324">
    <property type="component" value="Unassembled WGS sequence"/>
</dbReference>
<feature type="compositionally biased region" description="Basic residues" evidence="1">
    <location>
        <begin position="1"/>
        <end position="10"/>
    </location>
</feature>
<sequence length="54" mass="6018">MTAQHTRRHLPLAEATDSVVGGHKATTLAVSHELVYYVLNELPPEAGRQRDSHR</sequence>
<comment type="caution">
    <text evidence="2">The sequence shown here is derived from an EMBL/GenBank/DDBJ whole genome shotgun (WGS) entry which is preliminary data.</text>
</comment>
<feature type="region of interest" description="Disordered" evidence="1">
    <location>
        <begin position="1"/>
        <end position="20"/>
    </location>
</feature>
<gene>
    <name evidence="2" type="ORF">DIU77_017265</name>
</gene>
<proteinExistence type="predicted"/>
<reference evidence="2 3" key="1">
    <citation type="journal article" date="2021" name="BMC Genomics">
        <title>Genome-resolved metagenome and metatranscriptome analyses of thermophilic composting reveal key bacterial players and their metabolic interactions.</title>
        <authorList>
            <person name="Braga L.P.P."/>
            <person name="Pereira R.V."/>
            <person name="Martins L.F."/>
            <person name="Moura L.M.S."/>
            <person name="Sanchez F.B."/>
            <person name="Patane J.S.L."/>
            <person name="da Silva A.M."/>
            <person name="Setubal J.C."/>
        </authorList>
    </citation>
    <scope>NUCLEOTIDE SEQUENCE [LARGE SCALE GENOMIC DNA]</scope>
    <source>
        <strain evidence="2">ZC4RG45</strain>
    </source>
</reference>